<dbReference type="AlphaFoldDB" id="A0A6N8FIX7"/>
<evidence type="ECO:0000256" key="1">
    <source>
        <dbReference type="ARBA" id="ARBA00038240"/>
    </source>
</evidence>
<name>A0A6N8FIX7_9BACI</name>
<reference evidence="3 4" key="1">
    <citation type="submission" date="2019-11" db="EMBL/GenBank/DDBJ databases">
        <authorList>
            <person name="Li X."/>
        </authorList>
    </citation>
    <scope>NUCLEOTIDE SEQUENCE [LARGE SCALE GENOMIC DNA]</scope>
    <source>
        <strain evidence="3 4">L9</strain>
    </source>
</reference>
<dbReference type="PANTHER" id="PTHR21064">
    <property type="entry name" value="AMINOGLYCOSIDE PHOSPHOTRANSFERASE DOMAIN-CONTAINING PROTEIN-RELATED"/>
    <property type="match status" value="1"/>
</dbReference>
<evidence type="ECO:0000313" key="4">
    <source>
        <dbReference type="Proteomes" id="UP000469125"/>
    </source>
</evidence>
<dbReference type="SUPFAM" id="SSF56112">
    <property type="entry name" value="Protein kinase-like (PK-like)"/>
    <property type="match status" value="1"/>
</dbReference>
<keyword evidence="3" id="KW-0808">Transferase</keyword>
<dbReference type="PANTHER" id="PTHR21064:SF6">
    <property type="entry name" value="AMINOGLYCOSIDE PHOSPHOTRANSFERASE DOMAIN-CONTAINING PROTEIN"/>
    <property type="match status" value="1"/>
</dbReference>
<protein>
    <submittedName>
        <fullName evidence="3">Phosphotransferase</fullName>
    </submittedName>
</protein>
<dbReference type="Gene3D" id="3.30.200.20">
    <property type="entry name" value="Phosphorylase Kinase, domain 1"/>
    <property type="match status" value="1"/>
</dbReference>
<comment type="caution">
    <text evidence="3">The sequence shown here is derived from an EMBL/GenBank/DDBJ whole genome shotgun (WGS) entry which is preliminary data.</text>
</comment>
<dbReference type="Gene3D" id="3.90.1200.10">
    <property type="match status" value="1"/>
</dbReference>
<keyword evidence="4" id="KW-1185">Reference proteome</keyword>
<dbReference type="InterPro" id="IPR050249">
    <property type="entry name" value="Pseudomonas-type_ThrB"/>
</dbReference>
<dbReference type="GO" id="GO:0009088">
    <property type="term" value="P:threonine biosynthetic process"/>
    <property type="evidence" value="ECO:0007669"/>
    <property type="project" value="TreeGrafter"/>
</dbReference>
<dbReference type="EMBL" id="WOCA01000003">
    <property type="protein sequence ID" value="MUK87927.1"/>
    <property type="molecule type" value="Genomic_DNA"/>
</dbReference>
<dbReference type="RefSeq" id="WP_155667902.1">
    <property type="nucleotide sequence ID" value="NZ_WOCA01000003.1"/>
</dbReference>
<organism evidence="3 4">
    <name type="scientific">Ornithinibacillus caprae</name>
    <dbReference type="NCBI Taxonomy" id="2678566"/>
    <lineage>
        <taxon>Bacteria</taxon>
        <taxon>Bacillati</taxon>
        <taxon>Bacillota</taxon>
        <taxon>Bacilli</taxon>
        <taxon>Bacillales</taxon>
        <taxon>Bacillaceae</taxon>
        <taxon>Ornithinibacillus</taxon>
    </lineage>
</organism>
<dbReference type="Proteomes" id="UP000469125">
    <property type="component" value="Unassembled WGS sequence"/>
</dbReference>
<feature type="domain" description="Aminoglycoside phosphotransferase" evidence="2">
    <location>
        <begin position="31"/>
        <end position="236"/>
    </location>
</feature>
<gene>
    <name evidence="3" type="ORF">GMD78_05880</name>
</gene>
<dbReference type="InterPro" id="IPR002575">
    <property type="entry name" value="Aminoglycoside_PTrfase"/>
</dbReference>
<accession>A0A6N8FIX7</accession>
<proteinExistence type="inferred from homology"/>
<dbReference type="GO" id="GO:0004413">
    <property type="term" value="F:homoserine kinase activity"/>
    <property type="evidence" value="ECO:0007669"/>
    <property type="project" value="TreeGrafter"/>
</dbReference>
<sequence length="330" mass="38974">MEPAVEQLLSKEIMEEALSHFTLRPEYRKLGDFENYVFEVYRNDMPYILRITHSTHRSEDEIKAELDWINFLHFEQVNVPKAYESKNGRMVEAINAADGSVFYCSLFSKVIGEPVKITSKLFNEKLFFAWGKTIGRMHHATKKYTLTENIKRRASWDEDDLLEIENYVPAQDTVIIQHTKELVNQLTTLPKNSDNFGLIHSDIHSGNFFFDGEEIHVFDFDDSCYLWFSSDIAIPVYYSALYRYPQGNKNERNAFANMFMKSFMEGYKTESQPPKQWKEQLPLFLRLRDMTLYSVLYKKIPLEERNEEINKLLEEIKKRIESNEAIVDIH</sequence>
<evidence type="ECO:0000259" key="2">
    <source>
        <dbReference type="Pfam" id="PF01636"/>
    </source>
</evidence>
<evidence type="ECO:0000313" key="3">
    <source>
        <dbReference type="EMBL" id="MUK87927.1"/>
    </source>
</evidence>
<comment type="similarity">
    <text evidence="1">Belongs to the pseudomonas-type ThrB family.</text>
</comment>
<dbReference type="Pfam" id="PF01636">
    <property type="entry name" value="APH"/>
    <property type="match status" value="1"/>
</dbReference>
<dbReference type="InterPro" id="IPR011009">
    <property type="entry name" value="Kinase-like_dom_sf"/>
</dbReference>